<reference evidence="1" key="1">
    <citation type="submission" date="2022-07" db="EMBL/GenBank/DDBJ databases">
        <title>Phylogenomic reconstructions and comparative analyses of Kickxellomycotina fungi.</title>
        <authorList>
            <person name="Reynolds N.K."/>
            <person name="Stajich J.E."/>
            <person name="Barry K."/>
            <person name="Grigoriev I.V."/>
            <person name="Crous P."/>
            <person name="Smith M.E."/>
        </authorList>
    </citation>
    <scope>NUCLEOTIDE SEQUENCE</scope>
    <source>
        <strain evidence="1">BCRC 34780</strain>
    </source>
</reference>
<comment type="caution">
    <text evidence="1">The sequence shown here is derived from an EMBL/GenBank/DDBJ whole genome shotgun (WGS) entry which is preliminary data.</text>
</comment>
<protein>
    <submittedName>
        <fullName evidence="1">Uncharacterized protein</fullName>
    </submittedName>
</protein>
<name>A0ACC1KNM8_9FUNG</name>
<dbReference type="Proteomes" id="UP001140087">
    <property type="component" value="Unassembled WGS sequence"/>
</dbReference>
<organism evidence="1 2">
    <name type="scientific">Coemansia helicoidea</name>
    <dbReference type="NCBI Taxonomy" id="1286919"/>
    <lineage>
        <taxon>Eukaryota</taxon>
        <taxon>Fungi</taxon>
        <taxon>Fungi incertae sedis</taxon>
        <taxon>Zoopagomycota</taxon>
        <taxon>Kickxellomycotina</taxon>
        <taxon>Kickxellomycetes</taxon>
        <taxon>Kickxellales</taxon>
        <taxon>Kickxellaceae</taxon>
        <taxon>Coemansia</taxon>
    </lineage>
</organism>
<keyword evidence="2" id="KW-1185">Reference proteome</keyword>
<dbReference type="EMBL" id="JANBUN010003141">
    <property type="protein sequence ID" value="KAJ2792446.1"/>
    <property type="molecule type" value="Genomic_DNA"/>
</dbReference>
<sequence>MTSVTKYAPPAGFELRTGSVAGAFELSAIDGKELWLLRVPDNVSAKQLDGLKIKHPKSSRNGVLGEITAGASTFQVVSPAAGDAPEFKGMAEMSLLVPDGDESALTLLPARCTELLSLTEKIDIPDPTEYARVIATRDPPARPQPENMKLQFLPYGFYSAEEYKALDQGAPLAAGEDPAVAEPAPKKRKKDKSKDQSSATSDVDTKPGKSDKGDKAKKDKKDKKSKKAAK</sequence>
<accession>A0ACC1KNM8</accession>
<evidence type="ECO:0000313" key="2">
    <source>
        <dbReference type="Proteomes" id="UP001140087"/>
    </source>
</evidence>
<evidence type="ECO:0000313" key="1">
    <source>
        <dbReference type="EMBL" id="KAJ2792446.1"/>
    </source>
</evidence>
<gene>
    <name evidence="1" type="ORF">H4R21_006167</name>
</gene>
<proteinExistence type="predicted"/>